<name>A0A8K0NHK6_9HYPO</name>
<feature type="domain" description="DH" evidence="3">
    <location>
        <begin position="248"/>
        <end position="467"/>
    </location>
</feature>
<dbReference type="GO" id="GO:0005737">
    <property type="term" value="C:cytoplasm"/>
    <property type="evidence" value="ECO:0007669"/>
    <property type="project" value="TreeGrafter"/>
</dbReference>
<dbReference type="InterPro" id="IPR035899">
    <property type="entry name" value="DBL_dom_sf"/>
</dbReference>
<gene>
    <name evidence="4" type="ORF">E4U42_000891</name>
</gene>
<dbReference type="SMART" id="SM00325">
    <property type="entry name" value="RhoGEF"/>
    <property type="match status" value="1"/>
</dbReference>
<feature type="compositionally biased region" description="Polar residues" evidence="2">
    <location>
        <begin position="1370"/>
        <end position="1380"/>
    </location>
</feature>
<dbReference type="InterPro" id="IPR051492">
    <property type="entry name" value="Dynamin-Rho_GEF"/>
</dbReference>
<keyword evidence="1" id="KW-0175">Coiled coil</keyword>
<comment type="caution">
    <text evidence="4">The sequence shown here is derived from an EMBL/GenBank/DDBJ whole genome shotgun (WGS) entry which is preliminary data.</text>
</comment>
<organism evidence="4 5">
    <name type="scientific">Claviceps africana</name>
    <dbReference type="NCBI Taxonomy" id="83212"/>
    <lineage>
        <taxon>Eukaryota</taxon>
        <taxon>Fungi</taxon>
        <taxon>Dikarya</taxon>
        <taxon>Ascomycota</taxon>
        <taxon>Pezizomycotina</taxon>
        <taxon>Sordariomycetes</taxon>
        <taxon>Hypocreomycetidae</taxon>
        <taxon>Hypocreales</taxon>
        <taxon>Clavicipitaceae</taxon>
        <taxon>Claviceps</taxon>
    </lineage>
</organism>
<evidence type="ECO:0000313" key="4">
    <source>
        <dbReference type="EMBL" id="KAG5913754.1"/>
    </source>
</evidence>
<dbReference type="Proteomes" id="UP000811619">
    <property type="component" value="Unassembled WGS sequence"/>
</dbReference>
<dbReference type="SUPFAM" id="SSF48065">
    <property type="entry name" value="DBL homology domain (DH-domain)"/>
    <property type="match status" value="1"/>
</dbReference>
<evidence type="ECO:0000313" key="5">
    <source>
        <dbReference type="Proteomes" id="UP000811619"/>
    </source>
</evidence>
<protein>
    <recommendedName>
        <fullName evidence="3">DH domain-containing protein</fullName>
    </recommendedName>
</protein>
<sequence length="1557" mass="172573">MVRVTDDLVLSPDALSLYHASDPLLGHLPVLIFHGPSTTANYTLNSSRIQIHVLSPAGFRSFPRIPISPSSPFYTVVNYLPREVQVDEVYRGLAFGLFKYFSDLPDGVKTYLKNLYPTRGKRPASAPALFGEQHAADLVASMVKSDNSADVIAALQDALQPQHVNHVDVDLVLPPGAIVPLRPTDFDDVPDNDDDILDPTLRQYGGYTPLVRLLGEPIFLPTSKLRRAPSKPTSLNRARTFTKNQKYELRMKLAELVDTEERYVMKLGELVHKVAKDFRESAQARPDGSLSPSEEELERLFPRSADQILHLNSAFVEQLRRTMDDTEEEALRDMEHTTSNFGTIKGALGSGSARSKDASGALAMARLFHEWFPKFTQSYQDYIRASQHFPTLLNSFLDQQSSFRQRVMQSGEQMVRSVLIEPVQRLPRYSLLIDQIVGCLPITHPALQPMLRARDIITNICSMDDPLSDQPHVANRLRNMVESWPKDLAPEGRLVVAADFVEYVPSQGASELETSGILLLFSDCVIVLKKLRFTMTGRDLLREIEKPSAEELLISMTNAAGGSSSYEFAFTGWHSLKDVRFTESADGSMIWMTSTKDLNDVHSGQYKTSKAPTIRCFLLQEAFEGRATKWCEDVVKARIEARFSETERENPCWTLRSVRLQDSNFVLHVAVFQEGAHELVEGRREPAPIRVVLDHEKGTKGAPLGHYGVEVVVDVSCKELKRVSLLTAGLNGKQFQDSVDLEDFISSLSRRLIQLVSSQFSVSNAHLTAPMVSHYTKTIRALNLATSRTEKTRSFLVASPVKLLSSLWNSGSNAASSDVVVSAVKTQQQPSLQRANSFHSMFGSIRGKDGRPSTTDGKPENPLLRLEQTFTCFVAALQSRKGAIVGRSLLHRSSVDELTVNEIYNRFIENPFEYDFAADVGAEVVFVAFEKFLHIAWADQIGPVMTMQAMNTLLERANKRVPGDFADFVNYLFKEMAPQNRRAFIAVIKLLADLLDGCGNDSDRGALTVTFAELLVTEGDAHDYINLLDRLVEDCDRMFEDGSAHQTLNLNQAMVVSESVSSSLRPGKSHTGSITSNASSLRRKFGLDTLLRQNSRDERPSVWRTLSKHRNPATGDTGSWSRGSHRTRSIDDNTFPKRLPMRRHVAISRDRPASALDGARGRPPSSHRLYSALDTIGEPATVDRVLPVKGLKNKRRSSLSDLKSLMAAATLKDDLEEDAKDDVKGDDKAFQPLQTTKPTSGKVNNTAEDTTAVSPKSAPPSKLPMSPSVAEALRSSRFKEKEKENLGGLSRTLVGQSTPSATAAAATHPAATTTAASAASPAAGSITVTKKSRSAETPSRLAIHSKSQSTSAIPTLKPTKPAWSGESPIRPSSPTRSNAQRLRLHPPHKLRERLQTERLFAEEVDSSLKTELSHIGEELARVNQARSPSAQAAETTGFAASLKELEDKIQLMMQDLWGKQAATQCQLDTALKNMESKTRAVDQLYKEVVAENELLYERYNGELGRIVKAVKGKTREDKDELVSKLKEQSEETARMKRENARLKREVVGLRAMLRGAE</sequence>
<dbReference type="Gene3D" id="1.20.900.10">
    <property type="entry name" value="Dbl homology (DH) domain"/>
    <property type="match status" value="1"/>
</dbReference>
<dbReference type="PANTHER" id="PTHR22834">
    <property type="entry name" value="NUCLEAR FUSION PROTEIN FUS2"/>
    <property type="match status" value="1"/>
</dbReference>
<dbReference type="OrthoDB" id="4066896at2759"/>
<reference evidence="4" key="1">
    <citation type="journal article" date="2020" name="bioRxiv">
        <title>Whole genome comparisons of ergot fungi reveals the divergence and evolution of species within the genus Claviceps are the result of varying mechanisms driving genome evolution and host range expansion.</title>
        <authorList>
            <person name="Wyka S.A."/>
            <person name="Mondo S.J."/>
            <person name="Liu M."/>
            <person name="Dettman J."/>
            <person name="Nalam V."/>
            <person name="Broders K.D."/>
        </authorList>
    </citation>
    <scope>NUCLEOTIDE SEQUENCE</scope>
    <source>
        <strain evidence="4">CCC 489</strain>
    </source>
</reference>
<dbReference type="GO" id="GO:0032955">
    <property type="term" value="P:regulation of division septum assembly"/>
    <property type="evidence" value="ECO:0007669"/>
    <property type="project" value="TreeGrafter"/>
</dbReference>
<feature type="region of interest" description="Disordered" evidence="2">
    <location>
        <begin position="1275"/>
        <end position="1294"/>
    </location>
</feature>
<dbReference type="GO" id="GO:0031991">
    <property type="term" value="P:regulation of actomyosin contractile ring contraction"/>
    <property type="evidence" value="ECO:0007669"/>
    <property type="project" value="TreeGrafter"/>
</dbReference>
<evidence type="ECO:0000259" key="3">
    <source>
        <dbReference type="PROSITE" id="PS50010"/>
    </source>
</evidence>
<keyword evidence="5" id="KW-1185">Reference proteome</keyword>
<accession>A0A8K0NHK6</accession>
<dbReference type="EMBL" id="SRPY01001248">
    <property type="protein sequence ID" value="KAG5913754.1"/>
    <property type="molecule type" value="Genomic_DNA"/>
</dbReference>
<dbReference type="PANTHER" id="PTHR22834:SF21">
    <property type="entry name" value="GUANYL NUCLEOTIDE EXCHANGE FACTOR, PUTATIVE (AFU_ORTHOLOGUE AFUA_5G11890)-RELATED"/>
    <property type="match status" value="1"/>
</dbReference>
<dbReference type="PROSITE" id="PS50010">
    <property type="entry name" value="DH_2"/>
    <property type="match status" value="1"/>
</dbReference>
<evidence type="ECO:0000256" key="1">
    <source>
        <dbReference type="SAM" id="Coils"/>
    </source>
</evidence>
<feature type="region of interest" description="Disordered" evidence="2">
    <location>
        <begin position="1299"/>
        <end position="1386"/>
    </location>
</feature>
<evidence type="ECO:0000256" key="2">
    <source>
        <dbReference type="SAM" id="MobiDB-lite"/>
    </source>
</evidence>
<feature type="region of interest" description="Disordered" evidence="2">
    <location>
        <begin position="1108"/>
        <end position="1133"/>
    </location>
</feature>
<dbReference type="InterPro" id="IPR000219">
    <property type="entry name" value="DH_dom"/>
</dbReference>
<dbReference type="Pfam" id="PF25351">
    <property type="entry name" value="PH_BUD3_C"/>
    <property type="match status" value="1"/>
</dbReference>
<proteinExistence type="predicted"/>
<feature type="region of interest" description="Disordered" evidence="2">
    <location>
        <begin position="1217"/>
        <end position="1270"/>
    </location>
</feature>
<feature type="coiled-coil region" evidence="1">
    <location>
        <begin position="1511"/>
        <end position="1552"/>
    </location>
</feature>
<feature type="compositionally biased region" description="Low complexity" evidence="2">
    <location>
        <begin position="1299"/>
        <end position="1323"/>
    </location>
</feature>
<dbReference type="Pfam" id="PF00621">
    <property type="entry name" value="RhoGEF"/>
    <property type="match status" value="1"/>
</dbReference>
<dbReference type="InterPro" id="IPR057454">
    <property type="entry name" value="Bud3_C"/>
</dbReference>
<dbReference type="GO" id="GO:0005085">
    <property type="term" value="F:guanyl-nucleotide exchange factor activity"/>
    <property type="evidence" value="ECO:0007669"/>
    <property type="project" value="InterPro"/>
</dbReference>
<feature type="compositionally biased region" description="Polar residues" evidence="2">
    <location>
        <begin position="1232"/>
        <end position="1254"/>
    </location>
</feature>